<accession>A0AAW1D1N0</accession>
<name>A0AAW1D1N0_9HEMI</name>
<reference evidence="7 8" key="1">
    <citation type="submission" date="2022-12" db="EMBL/GenBank/DDBJ databases">
        <title>Chromosome-level genome assembly of true bugs.</title>
        <authorList>
            <person name="Ma L."/>
            <person name="Li H."/>
        </authorList>
    </citation>
    <scope>NUCLEOTIDE SEQUENCE [LARGE SCALE GENOMIC DNA]</scope>
    <source>
        <strain evidence="7">Lab_2022b</strain>
    </source>
</reference>
<dbReference type="SUPFAM" id="SSF51445">
    <property type="entry name" value="(Trans)glycosidases"/>
    <property type="match status" value="1"/>
</dbReference>
<evidence type="ECO:0000313" key="8">
    <source>
        <dbReference type="Proteomes" id="UP001461498"/>
    </source>
</evidence>
<dbReference type="InterPro" id="IPR001223">
    <property type="entry name" value="Glyco_hydro18_cat"/>
</dbReference>
<dbReference type="PANTHER" id="PTHR11177:SF399">
    <property type="entry name" value="CHITINASE 6, ISOFORM C"/>
    <property type="match status" value="1"/>
</dbReference>
<dbReference type="InterPro" id="IPR017853">
    <property type="entry name" value="GH"/>
</dbReference>
<dbReference type="SUPFAM" id="SSF54556">
    <property type="entry name" value="Chitinase insertion domain"/>
    <property type="match status" value="1"/>
</dbReference>
<keyword evidence="3" id="KW-0325">Glycoprotein</keyword>
<evidence type="ECO:0000256" key="4">
    <source>
        <dbReference type="ARBA" id="ARBA00023295"/>
    </source>
</evidence>
<sequence>MKSIITGVILLVITAKIESQNSENGAEKKVVCYYTNWSTYRQGRAKFSAQNIDPYLCTDIIYAFATFSDDKLVASDPYEDLENNGYKKFNDLKQINNKLKTTLSIGGTAEGPVAFSNIAASKDKIDTFTKSAIDLLRLYNFDGLNIDWHYPGNKPEDKENYVTFVKTLKEEFEKEAKLSGKPRLLITMSLPSKSQVIEKGYDLLNLQKYVDYFNILCYDYHELHKNKVSHHSPLFSQRQAINTDNGKINSDASVQFLLDKGVMKEKINLGIPTYGRIFKLKNTDNHGFGAPIKDDGNQEIGFKAYYDICKIIKDEKWTVVQVNQTASGPYAYKGEDWIAYDDENIARRKGSYVRSRGLGGVMFWTVDDDDFNGDCGKGKFPIIKATKEGLV</sequence>
<evidence type="ECO:0000256" key="2">
    <source>
        <dbReference type="ARBA" id="ARBA00022801"/>
    </source>
</evidence>
<dbReference type="AlphaFoldDB" id="A0AAW1D1N0"/>
<dbReference type="InterPro" id="IPR050314">
    <property type="entry name" value="Glycosyl_Hydrlase_18"/>
</dbReference>
<dbReference type="Gene3D" id="3.10.50.10">
    <property type="match status" value="1"/>
</dbReference>
<proteinExistence type="predicted"/>
<dbReference type="InterPro" id="IPR011583">
    <property type="entry name" value="Chitinase_II/V-like_cat"/>
</dbReference>
<dbReference type="GO" id="GO:0008061">
    <property type="term" value="F:chitin binding"/>
    <property type="evidence" value="ECO:0007669"/>
    <property type="project" value="InterPro"/>
</dbReference>
<dbReference type="PANTHER" id="PTHR11177">
    <property type="entry name" value="CHITINASE"/>
    <property type="match status" value="1"/>
</dbReference>
<dbReference type="InterPro" id="IPR029070">
    <property type="entry name" value="Chitinase_insertion_sf"/>
</dbReference>
<dbReference type="GO" id="GO:0004568">
    <property type="term" value="F:chitinase activity"/>
    <property type="evidence" value="ECO:0007669"/>
    <property type="project" value="TreeGrafter"/>
</dbReference>
<dbReference type="Proteomes" id="UP001461498">
    <property type="component" value="Unassembled WGS sequence"/>
</dbReference>
<protein>
    <recommendedName>
        <fullName evidence="6">GH18 domain-containing protein</fullName>
    </recommendedName>
</protein>
<keyword evidence="2" id="KW-0378">Hydrolase</keyword>
<keyword evidence="1 5" id="KW-0732">Signal</keyword>
<dbReference type="SMART" id="SM00636">
    <property type="entry name" value="Glyco_18"/>
    <property type="match status" value="1"/>
</dbReference>
<dbReference type="GO" id="GO:0005576">
    <property type="term" value="C:extracellular region"/>
    <property type="evidence" value="ECO:0007669"/>
    <property type="project" value="TreeGrafter"/>
</dbReference>
<comment type="caution">
    <text evidence="7">The sequence shown here is derived from an EMBL/GenBank/DDBJ whole genome shotgun (WGS) entry which is preliminary data.</text>
</comment>
<evidence type="ECO:0000256" key="1">
    <source>
        <dbReference type="ARBA" id="ARBA00022729"/>
    </source>
</evidence>
<organism evidence="7 8">
    <name type="scientific">Rhynocoris fuscipes</name>
    <dbReference type="NCBI Taxonomy" id="488301"/>
    <lineage>
        <taxon>Eukaryota</taxon>
        <taxon>Metazoa</taxon>
        <taxon>Ecdysozoa</taxon>
        <taxon>Arthropoda</taxon>
        <taxon>Hexapoda</taxon>
        <taxon>Insecta</taxon>
        <taxon>Pterygota</taxon>
        <taxon>Neoptera</taxon>
        <taxon>Paraneoptera</taxon>
        <taxon>Hemiptera</taxon>
        <taxon>Heteroptera</taxon>
        <taxon>Panheteroptera</taxon>
        <taxon>Cimicomorpha</taxon>
        <taxon>Reduviidae</taxon>
        <taxon>Harpactorinae</taxon>
        <taxon>Harpactorini</taxon>
        <taxon>Rhynocoris</taxon>
    </lineage>
</organism>
<dbReference type="PROSITE" id="PS51910">
    <property type="entry name" value="GH18_2"/>
    <property type="match status" value="1"/>
</dbReference>
<evidence type="ECO:0000256" key="5">
    <source>
        <dbReference type="SAM" id="SignalP"/>
    </source>
</evidence>
<feature type="signal peptide" evidence="5">
    <location>
        <begin position="1"/>
        <end position="19"/>
    </location>
</feature>
<dbReference type="GO" id="GO:0005975">
    <property type="term" value="P:carbohydrate metabolic process"/>
    <property type="evidence" value="ECO:0007669"/>
    <property type="project" value="InterPro"/>
</dbReference>
<dbReference type="FunFam" id="3.10.50.10:FF:000003">
    <property type="entry name" value="Class V chitinase CHIT5b"/>
    <property type="match status" value="1"/>
</dbReference>
<feature type="domain" description="GH18" evidence="6">
    <location>
        <begin position="28"/>
        <end position="391"/>
    </location>
</feature>
<dbReference type="Pfam" id="PF00704">
    <property type="entry name" value="Glyco_hydro_18"/>
    <property type="match status" value="1"/>
</dbReference>
<dbReference type="GO" id="GO:0006032">
    <property type="term" value="P:chitin catabolic process"/>
    <property type="evidence" value="ECO:0007669"/>
    <property type="project" value="TreeGrafter"/>
</dbReference>
<evidence type="ECO:0000259" key="6">
    <source>
        <dbReference type="PROSITE" id="PS51910"/>
    </source>
</evidence>
<keyword evidence="8" id="KW-1185">Reference proteome</keyword>
<feature type="chain" id="PRO_5043396398" description="GH18 domain-containing protein" evidence="5">
    <location>
        <begin position="20"/>
        <end position="391"/>
    </location>
</feature>
<dbReference type="Gene3D" id="3.20.20.80">
    <property type="entry name" value="Glycosidases"/>
    <property type="match status" value="1"/>
</dbReference>
<keyword evidence="4" id="KW-0326">Glycosidase</keyword>
<gene>
    <name evidence="7" type="ORF">O3M35_010427</name>
</gene>
<evidence type="ECO:0000256" key="3">
    <source>
        <dbReference type="ARBA" id="ARBA00023180"/>
    </source>
</evidence>
<evidence type="ECO:0000313" key="7">
    <source>
        <dbReference type="EMBL" id="KAK9503978.1"/>
    </source>
</evidence>
<dbReference type="EMBL" id="JAPXFL010000007">
    <property type="protein sequence ID" value="KAK9503978.1"/>
    <property type="molecule type" value="Genomic_DNA"/>
</dbReference>